<sequence>MEFLHEYGEFDDFPFLLVTEGIRAAHRGCSPASSRPRPAP</sequence>
<comment type="caution">
    <text evidence="1">The sequence shown here is derived from an EMBL/GenBank/DDBJ whole genome shotgun (WGS) entry which is preliminary data.</text>
</comment>
<keyword evidence="2" id="KW-1185">Reference proteome</keyword>
<evidence type="ECO:0000313" key="1">
    <source>
        <dbReference type="EMBL" id="MFC7613533.1"/>
    </source>
</evidence>
<reference evidence="2" key="1">
    <citation type="journal article" date="2019" name="Int. J. Syst. Evol. Microbiol.">
        <title>The Global Catalogue of Microorganisms (GCM) 10K type strain sequencing project: providing services to taxonomists for standard genome sequencing and annotation.</title>
        <authorList>
            <consortium name="The Broad Institute Genomics Platform"/>
            <consortium name="The Broad Institute Genome Sequencing Center for Infectious Disease"/>
            <person name="Wu L."/>
            <person name="Ma J."/>
        </authorList>
    </citation>
    <scope>NUCLEOTIDE SEQUENCE [LARGE SCALE GENOMIC DNA]</scope>
    <source>
        <strain evidence="2">JCM 17695</strain>
    </source>
</reference>
<dbReference type="Proteomes" id="UP001596512">
    <property type="component" value="Unassembled WGS sequence"/>
</dbReference>
<evidence type="ECO:0000313" key="2">
    <source>
        <dbReference type="Proteomes" id="UP001596512"/>
    </source>
</evidence>
<name>A0ABW2TLT4_9PSEU</name>
<proteinExistence type="predicted"/>
<gene>
    <name evidence="1" type="ORF">ACFQV2_07840</name>
</gene>
<organism evidence="1 2">
    <name type="scientific">Actinokineospora soli</name>
    <dbReference type="NCBI Taxonomy" id="1048753"/>
    <lineage>
        <taxon>Bacteria</taxon>
        <taxon>Bacillati</taxon>
        <taxon>Actinomycetota</taxon>
        <taxon>Actinomycetes</taxon>
        <taxon>Pseudonocardiales</taxon>
        <taxon>Pseudonocardiaceae</taxon>
        <taxon>Actinokineospora</taxon>
    </lineage>
</organism>
<accession>A0ABW2TLT4</accession>
<dbReference type="EMBL" id="JBHTEY010000004">
    <property type="protein sequence ID" value="MFC7613533.1"/>
    <property type="molecule type" value="Genomic_DNA"/>
</dbReference>
<protein>
    <submittedName>
        <fullName evidence="1">Uncharacterized protein</fullName>
    </submittedName>
</protein>